<dbReference type="PANTHER" id="PTHR30417">
    <property type="entry name" value="N-ACETYLMURAMOYL-L-ALANINE AMIDASE AMID"/>
    <property type="match status" value="1"/>
</dbReference>
<dbReference type="InterPro" id="IPR002502">
    <property type="entry name" value="Amidase_domain"/>
</dbReference>
<sequence length="328" mass="36849">MKHSLHRLALFCLFALTLAACAKHPYTDTNKAYKKQVKALAKSLQQTPVTSPGEDSLKQGDYWVGTTNFSLRKPNYVVIHHTAQDSTAQTLKTFTLPRTQVSAHYVIGRDGKVYHMLNDYLRAWHGGSGRWGNNTDLNSSSIGIELDNNGTEPFQEAQIESLLQVLANLKKTHRIPTENFIGHSDIAPTRKNDPSRIFPWKRLAQAGYGVWYDEAEVEKLILEEKLVKDTLAQDSALALVLITPQKPDVLPTKLSDSLSTATQVDSAYLVPASFNPKVALRVIGFDTKDLSAALRAFKLHFIQTDVNGVLTDYDRKVLYYLYRKFLDL</sequence>
<name>A0A6P1P347_9BACT</name>
<evidence type="ECO:0000256" key="2">
    <source>
        <dbReference type="ARBA" id="ARBA00011901"/>
    </source>
</evidence>
<dbReference type="PANTHER" id="PTHR30417:SF1">
    <property type="entry name" value="N-ACETYLMURAMOYL-L-ALANINE AMIDASE AMID"/>
    <property type="match status" value="1"/>
</dbReference>
<feature type="chain" id="PRO_5027077590" description="N-acetylmuramoyl-L-alanine amidase" evidence="5">
    <location>
        <begin position="23"/>
        <end position="328"/>
    </location>
</feature>
<dbReference type="GO" id="GO:0008745">
    <property type="term" value="F:N-acetylmuramoyl-L-alanine amidase activity"/>
    <property type="evidence" value="ECO:0007669"/>
    <property type="project" value="UniProtKB-EC"/>
</dbReference>
<accession>A0A6P1P347</accession>
<evidence type="ECO:0000256" key="3">
    <source>
        <dbReference type="ARBA" id="ARBA00022801"/>
    </source>
</evidence>
<dbReference type="Proteomes" id="UP000464214">
    <property type="component" value="Chromosome"/>
</dbReference>
<dbReference type="InterPro" id="IPR036505">
    <property type="entry name" value="Amidase/PGRP_sf"/>
</dbReference>
<keyword evidence="5" id="KW-0732">Signal</keyword>
<evidence type="ECO:0000313" key="8">
    <source>
        <dbReference type="Proteomes" id="UP000464214"/>
    </source>
</evidence>
<dbReference type="Gene3D" id="3.40.80.10">
    <property type="entry name" value="Peptidoglycan recognition protein-like"/>
    <property type="match status" value="1"/>
</dbReference>
<dbReference type="InterPro" id="IPR051206">
    <property type="entry name" value="NAMLAA_amidase_2"/>
</dbReference>
<dbReference type="SUPFAM" id="SSF55846">
    <property type="entry name" value="N-acetylmuramoyl-L-alanine amidase-like"/>
    <property type="match status" value="1"/>
</dbReference>
<evidence type="ECO:0000259" key="6">
    <source>
        <dbReference type="SMART" id="SM00644"/>
    </source>
</evidence>
<dbReference type="KEGG" id="nib:GU926_15855"/>
<keyword evidence="4" id="KW-0961">Cell wall biogenesis/degradation</keyword>
<reference evidence="7 8" key="1">
    <citation type="submission" date="2020-01" db="EMBL/GenBank/DDBJ databases">
        <authorList>
            <person name="Kim M."/>
        </authorList>
    </citation>
    <scope>NUCLEOTIDE SEQUENCE [LARGE SCALE GENOMIC DNA]</scope>
    <source>
        <strain evidence="7 8">BT10</strain>
    </source>
</reference>
<dbReference type="RefSeq" id="WP_160693574.1">
    <property type="nucleotide sequence ID" value="NZ_CP047897.1"/>
</dbReference>
<protein>
    <recommendedName>
        <fullName evidence="2">N-acetylmuramoyl-L-alanine amidase</fullName>
        <ecNumber evidence="2">3.5.1.28</ecNumber>
    </recommendedName>
</protein>
<evidence type="ECO:0000313" key="7">
    <source>
        <dbReference type="EMBL" id="QHL88819.1"/>
    </source>
</evidence>
<dbReference type="PROSITE" id="PS51257">
    <property type="entry name" value="PROKAR_LIPOPROTEIN"/>
    <property type="match status" value="1"/>
</dbReference>
<comment type="catalytic activity">
    <reaction evidence="1">
        <text>Hydrolyzes the link between N-acetylmuramoyl residues and L-amino acid residues in certain cell-wall glycopeptides.</text>
        <dbReference type="EC" id="3.5.1.28"/>
    </reaction>
</comment>
<keyword evidence="8" id="KW-1185">Reference proteome</keyword>
<keyword evidence="3" id="KW-0378">Hydrolase</keyword>
<evidence type="ECO:0000256" key="1">
    <source>
        <dbReference type="ARBA" id="ARBA00001561"/>
    </source>
</evidence>
<gene>
    <name evidence="7" type="ORF">GU926_15855</name>
</gene>
<organism evidence="7 8">
    <name type="scientific">Nibribacter ruber</name>
    <dbReference type="NCBI Taxonomy" id="2698458"/>
    <lineage>
        <taxon>Bacteria</taxon>
        <taxon>Pseudomonadati</taxon>
        <taxon>Bacteroidota</taxon>
        <taxon>Cytophagia</taxon>
        <taxon>Cytophagales</taxon>
        <taxon>Hymenobacteraceae</taxon>
        <taxon>Nibribacter</taxon>
    </lineage>
</organism>
<feature type="domain" description="N-acetylmuramoyl-L-alanine amidase" evidence="6">
    <location>
        <begin position="64"/>
        <end position="195"/>
    </location>
</feature>
<dbReference type="GO" id="GO:0019867">
    <property type="term" value="C:outer membrane"/>
    <property type="evidence" value="ECO:0007669"/>
    <property type="project" value="TreeGrafter"/>
</dbReference>
<proteinExistence type="predicted"/>
<dbReference type="GO" id="GO:0009253">
    <property type="term" value="P:peptidoglycan catabolic process"/>
    <property type="evidence" value="ECO:0007669"/>
    <property type="project" value="InterPro"/>
</dbReference>
<dbReference type="GO" id="GO:0071555">
    <property type="term" value="P:cell wall organization"/>
    <property type="evidence" value="ECO:0007669"/>
    <property type="project" value="UniProtKB-KW"/>
</dbReference>
<dbReference type="GO" id="GO:0009254">
    <property type="term" value="P:peptidoglycan turnover"/>
    <property type="evidence" value="ECO:0007669"/>
    <property type="project" value="TreeGrafter"/>
</dbReference>
<dbReference type="SMART" id="SM00644">
    <property type="entry name" value="Ami_2"/>
    <property type="match status" value="1"/>
</dbReference>
<dbReference type="EMBL" id="CP047897">
    <property type="protein sequence ID" value="QHL88819.1"/>
    <property type="molecule type" value="Genomic_DNA"/>
</dbReference>
<dbReference type="AlphaFoldDB" id="A0A6P1P347"/>
<evidence type="ECO:0000256" key="5">
    <source>
        <dbReference type="SAM" id="SignalP"/>
    </source>
</evidence>
<feature type="signal peptide" evidence="5">
    <location>
        <begin position="1"/>
        <end position="22"/>
    </location>
</feature>
<evidence type="ECO:0000256" key="4">
    <source>
        <dbReference type="ARBA" id="ARBA00023316"/>
    </source>
</evidence>
<dbReference type="CDD" id="cd06583">
    <property type="entry name" value="PGRP"/>
    <property type="match status" value="1"/>
</dbReference>
<dbReference type="Pfam" id="PF01510">
    <property type="entry name" value="Amidase_2"/>
    <property type="match status" value="1"/>
</dbReference>
<dbReference type="EC" id="3.5.1.28" evidence="2"/>